<dbReference type="AlphaFoldDB" id="A0A835HAW2"/>
<comment type="caution">
    <text evidence="1">The sequence shown here is derived from an EMBL/GenBank/DDBJ whole genome shotgun (WGS) entry which is preliminary data.</text>
</comment>
<evidence type="ECO:0000313" key="2">
    <source>
        <dbReference type="Proteomes" id="UP000631114"/>
    </source>
</evidence>
<gene>
    <name evidence="1" type="ORF">IFM89_035063</name>
</gene>
<name>A0A835HAW2_9MAGN</name>
<dbReference type="EMBL" id="JADFTS010000008">
    <property type="protein sequence ID" value="KAF9594902.1"/>
    <property type="molecule type" value="Genomic_DNA"/>
</dbReference>
<organism evidence="1 2">
    <name type="scientific">Coptis chinensis</name>
    <dbReference type="NCBI Taxonomy" id="261450"/>
    <lineage>
        <taxon>Eukaryota</taxon>
        <taxon>Viridiplantae</taxon>
        <taxon>Streptophyta</taxon>
        <taxon>Embryophyta</taxon>
        <taxon>Tracheophyta</taxon>
        <taxon>Spermatophyta</taxon>
        <taxon>Magnoliopsida</taxon>
        <taxon>Ranunculales</taxon>
        <taxon>Ranunculaceae</taxon>
        <taxon>Coptidoideae</taxon>
        <taxon>Coptis</taxon>
    </lineage>
</organism>
<dbReference type="OrthoDB" id="695142at2759"/>
<protein>
    <submittedName>
        <fullName evidence="1">Uncharacterized protein</fullName>
    </submittedName>
</protein>
<reference evidence="1 2" key="1">
    <citation type="submission" date="2020-10" db="EMBL/GenBank/DDBJ databases">
        <title>The Coptis chinensis genome and diversification of protoberbering-type alkaloids.</title>
        <authorList>
            <person name="Wang B."/>
            <person name="Shu S."/>
            <person name="Song C."/>
            <person name="Liu Y."/>
        </authorList>
    </citation>
    <scope>NUCLEOTIDE SEQUENCE [LARGE SCALE GENOMIC DNA]</scope>
    <source>
        <strain evidence="1">HL-2020</strain>
        <tissue evidence="1">Leaf</tissue>
    </source>
</reference>
<dbReference type="Proteomes" id="UP000631114">
    <property type="component" value="Unassembled WGS sequence"/>
</dbReference>
<evidence type="ECO:0000313" key="1">
    <source>
        <dbReference type="EMBL" id="KAF9594902.1"/>
    </source>
</evidence>
<proteinExistence type="predicted"/>
<keyword evidence="2" id="KW-1185">Reference proteome</keyword>
<sequence>MSSLREDDRNKSVIGYPTTLISFIGGSFSDPIFEFQVDMVNIPLNASASVISPNWEFGFLVENPNKKADIYSDVMEVSLFYKGEFLCETDVSPFEQGKNTKSLLWAGFKDVEKKIVDLISEDSKRGMVSMNVEVMG</sequence>
<accession>A0A835HAW2</accession>